<organism evidence="8 9">
    <name type="scientific">Dethiosulfatibacter aminovorans DSM 17477</name>
    <dbReference type="NCBI Taxonomy" id="1121476"/>
    <lineage>
        <taxon>Bacteria</taxon>
        <taxon>Bacillati</taxon>
        <taxon>Bacillota</taxon>
        <taxon>Tissierellia</taxon>
        <taxon>Dethiosulfatibacter</taxon>
    </lineage>
</organism>
<keyword evidence="9" id="KW-1185">Reference proteome</keyword>
<dbReference type="AlphaFoldDB" id="A0A1M6LG10"/>
<dbReference type="CDD" id="cd01189">
    <property type="entry name" value="INT_ICEBs1_C_like"/>
    <property type="match status" value="1"/>
</dbReference>
<gene>
    <name evidence="8" type="ORF">SAMN02745751_03161</name>
</gene>
<keyword evidence="4" id="KW-0233">DNA recombination</keyword>
<dbReference type="Pfam" id="PF00589">
    <property type="entry name" value="Phage_integrase"/>
    <property type="match status" value="1"/>
</dbReference>
<protein>
    <submittedName>
        <fullName evidence="8">Site-specific recombinase XerD</fullName>
    </submittedName>
</protein>
<dbReference type="InterPro" id="IPR002104">
    <property type="entry name" value="Integrase_catalytic"/>
</dbReference>
<evidence type="ECO:0000256" key="3">
    <source>
        <dbReference type="ARBA" id="ARBA00023125"/>
    </source>
</evidence>
<evidence type="ECO:0000256" key="5">
    <source>
        <dbReference type="PROSITE-ProRule" id="PRU01248"/>
    </source>
</evidence>
<dbReference type="SUPFAM" id="SSF56349">
    <property type="entry name" value="DNA breaking-rejoining enzymes"/>
    <property type="match status" value="1"/>
</dbReference>
<evidence type="ECO:0000256" key="2">
    <source>
        <dbReference type="ARBA" id="ARBA00022908"/>
    </source>
</evidence>
<evidence type="ECO:0000259" key="6">
    <source>
        <dbReference type="PROSITE" id="PS51898"/>
    </source>
</evidence>
<dbReference type="GO" id="GO:0003677">
    <property type="term" value="F:DNA binding"/>
    <property type="evidence" value="ECO:0007669"/>
    <property type="project" value="UniProtKB-UniRule"/>
</dbReference>
<evidence type="ECO:0000256" key="1">
    <source>
        <dbReference type="ARBA" id="ARBA00008857"/>
    </source>
</evidence>
<dbReference type="GO" id="GO:0006310">
    <property type="term" value="P:DNA recombination"/>
    <property type="evidence" value="ECO:0007669"/>
    <property type="project" value="UniProtKB-KW"/>
</dbReference>
<keyword evidence="2" id="KW-0229">DNA integration</keyword>
<evidence type="ECO:0000313" key="9">
    <source>
        <dbReference type="Proteomes" id="UP000184052"/>
    </source>
</evidence>
<evidence type="ECO:0000259" key="7">
    <source>
        <dbReference type="PROSITE" id="PS51900"/>
    </source>
</evidence>
<dbReference type="GO" id="GO:0015074">
    <property type="term" value="P:DNA integration"/>
    <property type="evidence" value="ECO:0007669"/>
    <property type="project" value="UniProtKB-KW"/>
</dbReference>
<accession>A0A1M6LG10</accession>
<dbReference type="PANTHER" id="PTHR30349:SF64">
    <property type="entry name" value="PROPHAGE INTEGRASE INTD-RELATED"/>
    <property type="match status" value="1"/>
</dbReference>
<dbReference type="InterPro" id="IPR011010">
    <property type="entry name" value="DNA_brk_join_enz"/>
</dbReference>
<dbReference type="InterPro" id="IPR013762">
    <property type="entry name" value="Integrase-like_cat_sf"/>
</dbReference>
<dbReference type="PROSITE" id="PS51898">
    <property type="entry name" value="TYR_RECOMBINASE"/>
    <property type="match status" value="1"/>
</dbReference>
<keyword evidence="3 5" id="KW-0238">DNA-binding</keyword>
<dbReference type="Pfam" id="PF14659">
    <property type="entry name" value="Phage_int_SAM_3"/>
    <property type="match status" value="1"/>
</dbReference>
<reference evidence="8 9" key="1">
    <citation type="submission" date="2016-11" db="EMBL/GenBank/DDBJ databases">
        <authorList>
            <person name="Jaros S."/>
            <person name="Januszkiewicz K."/>
            <person name="Wedrychowicz H."/>
        </authorList>
    </citation>
    <scope>NUCLEOTIDE SEQUENCE [LARGE SCALE GENOMIC DNA]</scope>
    <source>
        <strain evidence="8 9">DSM 17477</strain>
    </source>
</reference>
<sequence length="430" mass="49235">MASVRKRGNSYQVTVSGGYDIDGKKISQRRSFKKPGNVSEKQWDKKLQKLVIEFELEVESGRYVDRSITLKQFSERWMKDYVNSTLSYKSQSAYKTGLDTKILPVLGHKKLYEVQPTHILQFLNNLMEDGVKGEGKTGGYSDSTIGLIFGILSSLMQQAVYWGVLYDNPCKRVKVPKHKKSLEELKNRKIKHFNEEQIGVLMDEISGELLQRRVAFFLALFCGMRMGEVLGLTWNDIDFKEQTIDINTARSYTPEKGLFTKIPKTAGSLRVISYPSALNPILREYKLSQNAEKAFMGPSWDDEWNRTPWLMTKKDGTGLGYSTLTNWLKNVIKKYNKRINADKKLSDKDKKNKLLPVYGFHALRHTSATLLIGENTDIKTVSMRLGHSNTTTTMNIYVHGLNSKDREASDKLNRLFTDNTDQELSIKHEC</sequence>
<dbReference type="Gene3D" id="1.10.150.130">
    <property type="match status" value="1"/>
</dbReference>
<proteinExistence type="inferred from homology"/>
<evidence type="ECO:0000313" key="8">
    <source>
        <dbReference type="EMBL" id="SHJ70137.1"/>
    </source>
</evidence>
<feature type="domain" description="Tyr recombinase" evidence="6">
    <location>
        <begin position="188"/>
        <end position="410"/>
    </location>
</feature>
<dbReference type="InterPro" id="IPR010998">
    <property type="entry name" value="Integrase_recombinase_N"/>
</dbReference>
<feature type="domain" description="Core-binding (CB)" evidence="7">
    <location>
        <begin position="68"/>
        <end position="160"/>
    </location>
</feature>
<dbReference type="OrthoDB" id="9803188at2"/>
<dbReference type="InterPro" id="IPR044068">
    <property type="entry name" value="CB"/>
</dbReference>
<dbReference type="STRING" id="1121476.SAMN02745751_03161"/>
<dbReference type="RefSeq" id="WP_073050530.1">
    <property type="nucleotide sequence ID" value="NZ_FQZL01000032.1"/>
</dbReference>
<dbReference type="Proteomes" id="UP000184052">
    <property type="component" value="Unassembled WGS sequence"/>
</dbReference>
<dbReference type="EMBL" id="FQZL01000032">
    <property type="protein sequence ID" value="SHJ70137.1"/>
    <property type="molecule type" value="Genomic_DNA"/>
</dbReference>
<dbReference type="InterPro" id="IPR050090">
    <property type="entry name" value="Tyrosine_recombinase_XerCD"/>
</dbReference>
<dbReference type="Gene3D" id="1.10.443.10">
    <property type="entry name" value="Intergrase catalytic core"/>
    <property type="match status" value="1"/>
</dbReference>
<comment type="similarity">
    <text evidence="1">Belongs to the 'phage' integrase family.</text>
</comment>
<name>A0A1M6LG10_9FIRM</name>
<dbReference type="PROSITE" id="PS51900">
    <property type="entry name" value="CB"/>
    <property type="match status" value="1"/>
</dbReference>
<evidence type="ECO:0000256" key="4">
    <source>
        <dbReference type="ARBA" id="ARBA00023172"/>
    </source>
</evidence>
<dbReference type="PANTHER" id="PTHR30349">
    <property type="entry name" value="PHAGE INTEGRASE-RELATED"/>
    <property type="match status" value="1"/>
</dbReference>
<dbReference type="InterPro" id="IPR004107">
    <property type="entry name" value="Integrase_SAM-like_N"/>
</dbReference>